<feature type="transmembrane region" description="Helical" evidence="5">
    <location>
        <begin position="339"/>
        <end position="367"/>
    </location>
</feature>
<dbReference type="EMBL" id="CM014095">
    <property type="protein sequence ID" value="TKS86126.1"/>
    <property type="molecule type" value="Genomic_DNA"/>
</dbReference>
<dbReference type="Proteomes" id="UP000298787">
    <property type="component" value="Chromosome 18"/>
</dbReference>
<dbReference type="SUPFAM" id="SSF81324">
    <property type="entry name" value="Voltage-gated potassium channels"/>
    <property type="match status" value="2"/>
</dbReference>
<dbReference type="InterPro" id="IPR043203">
    <property type="entry name" value="VGCC_Ca_Na"/>
</dbReference>
<dbReference type="Pfam" id="PF00520">
    <property type="entry name" value="Ion_trans"/>
    <property type="match status" value="2"/>
</dbReference>
<evidence type="ECO:0000259" key="6">
    <source>
        <dbReference type="Pfam" id="PF00520"/>
    </source>
</evidence>
<dbReference type="STRING" id="240159.A0A4U5VDS0"/>
<evidence type="ECO:0000256" key="3">
    <source>
        <dbReference type="ARBA" id="ARBA00022989"/>
    </source>
</evidence>
<dbReference type="GO" id="GO:0043005">
    <property type="term" value="C:neuron projection"/>
    <property type="evidence" value="ECO:0007669"/>
    <property type="project" value="TreeGrafter"/>
</dbReference>
<reference evidence="7 8" key="1">
    <citation type="submission" date="2019-01" db="EMBL/GenBank/DDBJ databases">
        <title>Genome Assembly of Collichthys lucidus.</title>
        <authorList>
            <person name="Cai M."/>
            <person name="Xiao S."/>
        </authorList>
    </citation>
    <scope>NUCLEOTIDE SEQUENCE [LARGE SCALE GENOMIC DNA]</scope>
    <source>
        <strain evidence="7">JT15FE1705JMU</strain>
        <tissue evidence="7">Muscle</tissue>
    </source>
</reference>
<feature type="domain" description="Ion transport" evidence="6">
    <location>
        <begin position="3"/>
        <end position="259"/>
    </location>
</feature>
<dbReference type="Gene3D" id="1.10.287.70">
    <property type="match status" value="2"/>
</dbReference>
<dbReference type="PANTHER" id="PTHR10037">
    <property type="entry name" value="VOLTAGE-GATED CATION CHANNEL CALCIUM AND SODIUM"/>
    <property type="match status" value="1"/>
</dbReference>
<keyword evidence="3 5" id="KW-1133">Transmembrane helix</keyword>
<dbReference type="PANTHER" id="PTHR10037:SF192">
    <property type="entry name" value="VOLTAGE-DEPENDENT T-TYPE CALCIUM CHANNEL SUBUNIT ALPHA-1H"/>
    <property type="match status" value="1"/>
</dbReference>
<keyword evidence="2 5" id="KW-0812">Transmembrane</keyword>
<dbReference type="GO" id="GO:0008332">
    <property type="term" value="F:low voltage-gated calcium channel activity"/>
    <property type="evidence" value="ECO:0007669"/>
    <property type="project" value="TreeGrafter"/>
</dbReference>
<feature type="transmembrane region" description="Helical" evidence="5">
    <location>
        <begin position="373"/>
        <end position="391"/>
    </location>
</feature>
<evidence type="ECO:0000256" key="5">
    <source>
        <dbReference type="SAM" id="Phobius"/>
    </source>
</evidence>
<evidence type="ECO:0000256" key="1">
    <source>
        <dbReference type="ARBA" id="ARBA00004141"/>
    </source>
</evidence>
<feature type="domain" description="Ion transport" evidence="6">
    <location>
        <begin position="379"/>
        <end position="468"/>
    </location>
</feature>
<feature type="transmembrane region" description="Helical" evidence="5">
    <location>
        <begin position="309"/>
        <end position="327"/>
    </location>
</feature>
<organism evidence="7 8">
    <name type="scientific">Collichthys lucidus</name>
    <name type="common">Big head croaker</name>
    <name type="synonym">Sciaena lucida</name>
    <dbReference type="NCBI Taxonomy" id="240159"/>
    <lineage>
        <taxon>Eukaryota</taxon>
        <taxon>Metazoa</taxon>
        <taxon>Chordata</taxon>
        <taxon>Craniata</taxon>
        <taxon>Vertebrata</taxon>
        <taxon>Euteleostomi</taxon>
        <taxon>Actinopterygii</taxon>
        <taxon>Neopterygii</taxon>
        <taxon>Teleostei</taxon>
        <taxon>Neoteleostei</taxon>
        <taxon>Acanthomorphata</taxon>
        <taxon>Eupercaria</taxon>
        <taxon>Sciaenidae</taxon>
        <taxon>Collichthys</taxon>
    </lineage>
</organism>
<comment type="subcellular location">
    <subcellularLocation>
        <location evidence="1">Membrane</location>
        <topology evidence="1">Multi-pass membrane protein</topology>
    </subcellularLocation>
</comment>
<name>A0A4U5VDS0_COLLU</name>
<protein>
    <submittedName>
        <fullName evidence="7">Voltage-dependent T-type calcium channel subunit alpha-1I</fullName>
    </submittedName>
</protein>
<dbReference type="InterPro" id="IPR005821">
    <property type="entry name" value="Ion_trans_dom"/>
</dbReference>
<evidence type="ECO:0000256" key="2">
    <source>
        <dbReference type="ARBA" id="ARBA00022692"/>
    </source>
</evidence>
<dbReference type="GO" id="GO:0070509">
    <property type="term" value="P:calcium ion import"/>
    <property type="evidence" value="ECO:0007669"/>
    <property type="project" value="TreeGrafter"/>
</dbReference>
<feature type="transmembrane region" description="Helical" evidence="5">
    <location>
        <begin position="63"/>
        <end position="88"/>
    </location>
</feature>
<feature type="transmembrane region" description="Helical" evidence="5">
    <location>
        <begin position="209"/>
        <end position="231"/>
    </location>
</feature>
<feature type="transmembrane region" description="Helical" evidence="5">
    <location>
        <begin position="412"/>
        <end position="432"/>
    </location>
</feature>
<dbReference type="AlphaFoldDB" id="A0A4U5VDS0"/>
<dbReference type="GO" id="GO:0001518">
    <property type="term" value="C:voltage-gated sodium channel complex"/>
    <property type="evidence" value="ECO:0007669"/>
    <property type="project" value="TreeGrafter"/>
</dbReference>
<feature type="transmembrane region" description="Helical" evidence="5">
    <location>
        <begin position="252"/>
        <end position="270"/>
    </location>
</feature>
<keyword evidence="4 5" id="KW-0472">Membrane</keyword>
<evidence type="ECO:0000313" key="7">
    <source>
        <dbReference type="EMBL" id="TKS86126.1"/>
    </source>
</evidence>
<sequence length="484" mass="55133">MLALGVFGYQRSYLSNNWNKFDVTVNAVDYFLAFLGINWQISKTLEPMRLIGRISSMQALMKVLLDMTPMLINVFIPYIFTIIVFAVVGVQLWEGKLRNRCFLGEDIIGKYNVSMSPFYESEDGERYPFICSLGKHGMRRCSGVPPSRDNGKLCSVASPDNASAASHSFRMVGVVSTEECINWHMYYNVCRTRNHNPHRGAVNFDNIGYAWMTIFQMGSFVMMNVCAVVIINQFTESAQRDTGQRGAGAASIAWLCYMLTSSLRVISSIYNSSDVTSLTKSYFTDFPILQVHTWAPFKRKLKYIVDSKLFTQGIMFAIFFSVVTMAIEHHGQSKELTQMLKVSNIVFIIIFIMEMAMKLLVLSGAYFWDPNNVFDFVIIIISSVLGMQLFGNKFSFQTKNGVTVADRKNFDSILWSMVTVFQVLTMEDWNLVLYNAMSATSPWAALYFVRLIVLEKHIFLNILIVVIVVKSFRDKLWVSVLVFS</sequence>
<evidence type="ECO:0000313" key="8">
    <source>
        <dbReference type="Proteomes" id="UP000298787"/>
    </source>
</evidence>
<evidence type="ECO:0000256" key="4">
    <source>
        <dbReference type="ARBA" id="ARBA00023136"/>
    </source>
</evidence>
<feature type="transmembrane region" description="Helical" evidence="5">
    <location>
        <begin position="444"/>
        <end position="469"/>
    </location>
</feature>
<proteinExistence type="predicted"/>
<gene>
    <name evidence="7" type="ORF">D9C73_020243</name>
</gene>
<dbReference type="GO" id="GO:0005248">
    <property type="term" value="F:voltage-gated sodium channel activity"/>
    <property type="evidence" value="ECO:0007669"/>
    <property type="project" value="TreeGrafter"/>
</dbReference>
<accession>A0A4U5VDS0</accession>
<dbReference type="GO" id="GO:0086010">
    <property type="term" value="P:membrane depolarization during action potential"/>
    <property type="evidence" value="ECO:0007669"/>
    <property type="project" value="TreeGrafter"/>
</dbReference>
<keyword evidence="8" id="KW-1185">Reference proteome</keyword>